<evidence type="ECO:0000313" key="2">
    <source>
        <dbReference type="Proteomes" id="UP000765509"/>
    </source>
</evidence>
<organism evidence="1 2">
    <name type="scientific">Austropuccinia psidii MF-1</name>
    <dbReference type="NCBI Taxonomy" id="1389203"/>
    <lineage>
        <taxon>Eukaryota</taxon>
        <taxon>Fungi</taxon>
        <taxon>Dikarya</taxon>
        <taxon>Basidiomycota</taxon>
        <taxon>Pucciniomycotina</taxon>
        <taxon>Pucciniomycetes</taxon>
        <taxon>Pucciniales</taxon>
        <taxon>Sphaerophragmiaceae</taxon>
        <taxon>Austropuccinia</taxon>
    </lineage>
</organism>
<reference evidence="1" key="1">
    <citation type="submission" date="2021-03" db="EMBL/GenBank/DDBJ databases">
        <title>Draft genome sequence of rust myrtle Austropuccinia psidii MF-1, a brazilian biotype.</title>
        <authorList>
            <person name="Quecine M.C."/>
            <person name="Pachon D.M.R."/>
            <person name="Bonatelli M.L."/>
            <person name="Correr F.H."/>
            <person name="Franceschini L.M."/>
            <person name="Leite T.F."/>
            <person name="Margarido G.R.A."/>
            <person name="Almeida C.A."/>
            <person name="Ferrarezi J.A."/>
            <person name="Labate C.A."/>
        </authorList>
    </citation>
    <scope>NUCLEOTIDE SEQUENCE</scope>
    <source>
        <strain evidence="1">MF-1</strain>
    </source>
</reference>
<dbReference type="Proteomes" id="UP000765509">
    <property type="component" value="Unassembled WGS sequence"/>
</dbReference>
<dbReference type="AlphaFoldDB" id="A0A9Q3BMP8"/>
<gene>
    <name evidence="1" type="ORF">O181_007794</name>
</gene>
<name>A0A9Q3BMP8_9BASI</name>
<comment type="caution">
    <text evidence="1">The sequence shown here is derived from an EMBL/GenBank/DDBJ whole genome shotgun (WGS) entry which is preliminary data.</text>
</comment>
<sequence>MTDNSGGFNFQEEYMSLLFEFKECIWVSNLFQVILGSSIPIMLSDNKTAVGISTTSMTRKQTQHLLREFNLINEYITCRKIKLEWISTNYQLADILMKPVSHIKVNQFIKIINWI</sequence>
<evidence type="ECO:0000313" key="1">
    <source>
        <dbReference type="EMBL" id="MBW0468079.1"/>
    </source>
</evidence>
<protein>
    <submittedName>
        <fullName evidence="1">Uncharacterized protein</fullName>
    </submittedName>
</protein>
<dbReference type="OrthoDB" id="3344688at2759"/>
<dbReference type="EMBL" id="AVOT02001764">
    <property type="protein sequence ID" value="MBW0468079.1"/>
    <property type="molecule type" value="Genomic_DNA"/>
</dbReference>
<proteinExistence type="predicted"/>
<keyword evidence="2" id="KW-1185">Reference proteome</keyword>
<accession>A0A9Q3BMP8</accession>